<gene>
    <name evidence="2" type="ORF">GCM10017557_44780</name>
</gene>
<dbReference type="Proteomes" id="UP000516444">
    <property type="component" value="Chromosome"/>
</dbReference>
<protein>
    <recommendedName>
        <fullName evidence="1">DUF397 domain-containing protein</fullName>
    </recommendedName>
</protein>
<proteinExistence type="predicted"/>
<dbReference type="InterPro" id="IPR007278">
    <property type="entry name" value="DUF397"/>
</dbReference>
<organism evidence="2 3">
    <name type="scientific">Streptomyces aurantiacus</name>
    <dbReference type="NCBI Taxonomy" id="47760"/>
    <lineage>
        <taxon>Bacteria</taxon>
        <taxon>Bacillati</taxon>
        <taxon>Actinomycetota</taxon>
        <taxon>Actinomycetes</taxon>
        <taxon>Kitasatosporales</taxon>
        <taxon>Streptomycetaceae</taxon>
        <taxon>Streptomyces</taxon>
        <taxon>Streptomyces aurantiacus group</taxon>
    </lineage>
</organism>
<name>A0A7G1P2Z5_9ACTN</name>
<sequence>MSPPDLNGAVWRRSSYSNQAGGNCVEVADEFLTVVPVRDSKVPQGPALCIEAPAWAAFIGELRAGHHRH</sequence>
<dbReference type="KEGG" id="sgm:GCM10017557_44780"/>
<evidence type="ECO:0000313" key="2">
    <source>
        <dbReference type="EMBL" id="BCL29619.1"/>
    </source>
</evidence>
<reference evidence="2 3" key="1">
    <citation type="journal article" date="2014" name="Int. J. Syst. Evol. Microbiol.">
        <title>Complete genome sequence of Corynebacterium casei LMG S-19264T (=DSM 44701T), isolated from a smear-ripened cheese.</title>
        <authorList>
            <consortium name="US DOE Joint Genome Institute (JGI-PGF)"/>
            <person name="Walter F."/>
            <person name="Albersmeier A."/>
            <person name="Kalinowski J."/>
            <person name="Ruckert C."/>
        </authorList>
    </citation>
    <scope>NUCLEOTIDE SEQUENCE [LARGE SCALE GENOMIC DNA]</scope>
    <source>
        <strain evidence="2 3">JCM 4677</strain>
    </source>
</reference>
<keyword evidence="3" id="KW-1185">Reference proteome</keyword>
<feature type="domain" description="DUF397" evidence="1">
    <location>
        <begin position="9"/>
        <end position="63"/>
    </location>
</feature>
<dbReference type="AlphaFoldDB" id="A0A7G1P2Z5"/>
<evidence type="ECO:0000259" key="1">
    <source>
        <dbReference type="Pfam" id="PF04149"/>
    </source>
</evidence>
<evidence type="ECO:0000313" key="3">
    <source>
        <dbReference type="Proteomes" id="UP000516444"/>
    </source>
</evidence>
<accession>A0A7G1P2Z5</accession>
<dbReference type="Pfam" id="PF04149">
    <property type="entry name" value="DUF397"/>
    <property type="match status" value="1"/>
</dbReference>
<dbReference type="EMBL" id="AP023440">
    <property type="protein sequence ID" value="BCL29619.1"/>
    <property type="molecule type" value="Genomic_DNA"/>
</dbReference>